<protein>
    <submittedName>
        <fullName evidence="7">Efflux RND transporter periplasmic adaptor subunit</fullName>
    </submittedName>
    <submittedName>
        <fullName evidence="8">HlyD family secretion protein</fullName>
    </submittedName>
</protein>
<feature type="transmembrane region" description="Helical" evidence="4">
    <location>
        <begin position="21"/>
        <end position="43"/>
    </location>
</feature>
<dbReference type="InterPro" id="IPR058647">
    <property type="entry name" value="BSH_CzcB-like"/>
</dbReference>
<evidence type="ECO:0000259" key="6">
    <source>
        <dbReference type="Pfam" id="PF25989"/>
    </source>
</evidence>
<dbReference type="SUPFAM" id="SSF56954">
    <property type="entry name" value="Outer membrane efflux proteins (OEP)"/>
    <property type="match status" value="1"/>
</dbReference>
<evidence type="ECO:0000313" key="8">
    <source>
        <dbReference type="EMBL" id="SFK52114.1"/>
    </source>
</evidence>
<evidence type="ECO:0000313" key="7">
    <source>
        <dbReference type="EMBL" id="QEE25564.1"/>
    </source>
</evidence>
<gene>
    <name evidence="7" type="ORF">CS053_14410</name>
    <name evidence="8" type="ORF">SAMN05192579_103289</name>
</gene>
<keyword evidence="4" id="KW-1133">Transmembrane helix</keyword>
<comment type="subcellular location">
    <subcellularLocation>
        <location evidence="1">Cell envelope</location>
    </subcellularLocation>
</comment>
<proteinExistence type="inferred from homology"/>
<evidence type="ECO:0000259" key="5">
    <source>
        <dbReference type="Pfam" id="PF25973"/>
    </source>
</evidence>
<dbReference type="Gene3D" id="2.40.50.100">
    <property type="match status" value="1"/>
</dbReference>
<dbReference type="Pfam" id="PF25989">
    <property type="entry name" value="YknX_C"/>
    <property type="match status" value="1"/>
</dbReference>
<keyword evidence="3" id="KW-0175">Coiled coil</keyword>
<accession>A0A1I4A719</accession>
<reference evidence="9" key="2">
    <citation type="submission" date="2016-10" db="EMBL/GenBank/DDBJ databases">
        <authorList>
            <person name="Varghese N."/>
            <person name="Submissions S."/>
        </authorList>
    </citation>
    <scope>NUCLEOTIDE SEQUENCE [LARGE SCALE GENOMIC DNA]</scope>
    <source>
        <strain evidence="9">MO64</strain>
    </source>
</reference>
<keyword evidence="4" id="KW-0472">Membrane</keyword>
<dbReference type="NCBIfam" id="TIGR01730">
    <property type="entry name" value="RND_mfp"/>
    <property type="match status" value="1"/>
</dbReference>
<evidence type="ECO:0000256" key="4">
    <source>
        <dbReference type="SAM" id="Phobius"/>
    </source>
</evidence>
<keyword evidence="9" id="KW-1185">Reference proteome</keyword>
<evidence type="ECO:0000256" key="2">
    <source>
        <dbReference type="ARBA" id="ARBA00009477"/>
    </source>
</evidence>
<reference evidence="7 10" key="3">
    <citation type="submission" date="2019-08" db="EMBL/GenBank/DDBJ databases">
        <title>Complete genome sequence of Rhodanobacter glycinis strain T01E-68 isolated from tomato root.</title>
        <authorList>
            <person name="Weon H.-Y."/>
            <person name="Lee S.A."/>
        </authorList>
    </citation>
    <scope>NUCLEOTIDE SEQUENCE [LARGE SCALE GENOMIC DNA]</scope>
    <source>
        <strain evidence="7 10">T01E-68</strain>
    </source>
</reference>
<feature type="domain" description="CzcB-like barrel-sandwich hybrid" evidence="5">
    <location>
        <begin position="94"/>
        <end position="272"/>
    </location>
</feature>
<dbReference type="Gene3D" id="2.40.30.170">
    <property type="match status" value="1"/>
</dbReference>
<dbReference type="InterPro" id="IPR058637">
    <property type="entry name" value="YknX-like_C"/>
</dbReference>
<dbReference type="Proteomes" id="UP000198725">
    <property type="component" value="Unassembled WGS sequence"/>
</dbReference>
<dbReference type="GO" id="GO:0030313">
    <property type="term" value="C:cell envelope"/>
    <property type="evidence" value="ECO:0007669"/>
    <property type="project" value="UniProtKB-SubCell"/>
</dbReference>
<dbReference type="EMBL" id="FOSR01000003">
    <property type="protein sequence ID" value="SFK52114.1"/>
    <property type="molecule type" value="Genomic_DNA"/>
</dbReference>
<dbReference type="InterPro" id="IPR006143">
    <property type="entry name" value="RND_pump_MFP"/>
</dbReference>
<feature type="domain" description="YknX-like C-terminal permuted SH3-like" evidence="6">
    <location>
        <begin position="359"/>
        <end position="414"/>
    </location>
</feature>
<dbReference type="GO" id="GO:0022857">
    <property type="term" value="F:transmembrane transporter activity"/>
    <property type="evidence" value="ECO:0007669"/>
    <property type="project" value="InterPro"/>
</dbReference>
<dbReference type="PANTHER" id="PTHR32347">
    <property type="entry name" value="EFFLUX SYSTEM COMPONENT YKNX-RELATED"/>
    <property type="match status" value="1"/>
</dbReference>
<comment type="similarity">
    <text evidence="2">Belongs to the membrane fusion protein (MFP) (TC 8.A.1) family.</text>
</comment>
<dbReference type="Pfam" id="PF25973">
    <property type="entry name" value="BSH_CzcB"/>
    <property type="match status" value="1"/>
</dbReference>
<dbReference type="RefSeq" id="WP_008214434.1">
    <property type="nucleotide sequence ID" value="NZ_CP042807.1"/>
</dbReference>
<evidence type="ECO:0000313" key="10">
    <source>
        <dbReference type="Proteomes" id="UP000321807"/>
    </source>
</evidence>
<evidence type="ECO:0000313" key="9">
    <source>
        <dbReference type="Proteomes" id="UP000198725"/>
    </source>
</evidence>
<dbReference type="InterPro" id="IPR050465">
    <property type="entry name" value="UPF0194_transport"/>
</dbReference>
<evidence type="ECO:0000256" key="1">
    <source>
        <dbReference type="ARBA" id="ARBA00004196"/>
    </source>
</evidence>
<name>A0A1I4A719_9GAMM</name>
<dbReference type="Proteomes" id="UP000321807">
    <property type="component" value="Chromosome"/>
</dbReference>
<keyword evidence="4" id="KW-0812">Transmembrane</keyword>
<reference evidence="8" key="1">
    <citation type="submission" date="2016-10" db="EMBL/GenBank/DDBJ databases">
        <authorList>
            <person name="de Groot N.N."/>
        </authorList>
    </citation>
    <scope>NUCLEOTIDE SEQUENCE [LARGE SCALE GENOMIC DNA]</scope>
    <source>
        <strain evidence="8">MO64</strain>
    </source>
</reference>
<dbReference type="KEGG" id="rgl:CS053_14410"/>
<dbReference type="Gene3D" id="2.40.420.20">
    <property type="match status" value="1"/>
</dbReference>
<organism evidence="8 9">
    <name type="scientific">Rhodanobacter glycinis</name>
    <dbReference type="NCBI Taxonomy" id="582702"/>
    <lineage>
        <taxon>Bacteria</taxon>
        <taxon>Pseudomonadati</taxon>
        <taxon>Pseudomonadota</taxon>
        <taxon>Gammaproteobacteria</taxon>
        <taxon>Lysobacterales</taxon>
        <taxon>Rhodanobacteraceae</taxon>
        <taxon>Rhodanobacter</taxon>
    </lineage>
</organism>
<dbReference type="AlphaFoldDB" id="A0A1I4A719"/>
<dbReference type="PANTHER" id="PTHR32347:SF14">
    <property type="entry name" value="EFFLUX SYSTEM COMPONENT YKNX-RELATED"/>
    <property type="match status" value="1"/>
</dbReference>
<dbReference type="GO" id="GO:0016020">
    <property type="term" value="C:membrane"/>
    <property type="evidence" value="ECO:0007669"/>
    <property type="project" value="InterPro"/>
</dbReference>
<sequence length="423" mass="45516">MIRDTSAQDRMVEVKPNRKRRLLFIGIGVAVLVVLGLAMPGILRLFSAQSSVSASRLAFATVERGPFVRDIAAEGKVVAANSPTLYATYGGAAVLKVRAGDTVKKGQILAVIDSPELHNKLAQEQSKADAMQVDYLQAQVDARTKRGDLQKSFDNARIDEKSAETNLDREQKAFAAGAATGVEVDQAKDALEKARIALSHAKSDLGMNNDSLNFNIQAKKLAHDNQMLVVQDLQRQVNDLDVRSPVDGQVGQLFIAPQATVAKDAQLLSVIDLTALEVEVKVPESFARDLAIGMTGEISGNGHTWKGLVSAISPEVVNGEVAARVRFDGATPKQLRQNQRLSVRIVLDHRDNVLTVQRGSFVDESGGSYAYVVKDGIATKTPIRVGASSIDKVEILQGLKEGQQIVISGTDSFKGADRVAISR</sequence>
<evidence type="ECO:0000256" key="3">
    <source>
        <dbReference type="ARBA" id="ARBA00023054"/>
    </source>
</evidence>
<dbReference type="EMBL" id="CP042807">
    <property type="protein sequence ID" value="QEE25564.1"/>
    <property type="molecule type" value="Genomic_DNA"/>
</dbReference>